<gene>
    <name evidence="1" type="ORF">LUA448_LOCUS11894</name>
</gene>
<dbReference type="AlphaFoldDB" id="A0A817V080"/>
<evidence type="ECO:0000313" key="1">
    <source>
        <dbReference type="EMBL" id="CAF3338209.1"/>
    </source>
</evidence>
<evidence type="ECO:0000313" key="2">
    <source>
        <dbReference type="Proteomes" id="UP000663833"/>
    </source>
</evidence>
<evidence type="ECO:0008006" key="3">
    <source>
        <dbReference type="Google" id="ProtNLM"/>
    </source>
</evidence>
<comment type="caution">
    <text evidence="1">The sequence shown here is derived from an EMBL/GenBank/DDBJ whole genome shotgun (WGS) entry which is preliminary data.</text>
</comment>
<sequence>MIGCHLDSVRQTLYHYMSVLLSYRRSVSAMNCLSSMKDIVELVDLPDELILIIMNKVKPKVLLLCSIITIGNNRLEKLVLDKCDSIDLTFDYFQSPYKCLIQRFYSHVMPCIINNIQSLTLNIQHIPNVSIFAKRNSNGILPNLTHLKIMMGRQNPKTGTPYTLGNNLYGISRYNPLFSNIPQFVIMNKSSSARILSTFLCSSVMHSIVSFELDDDCILLNMFNDDSLFFHESIHLTHIRITLYRFEHCICLLNRLNSQLCSFTVNIMFVSLPNVDILSEIKSISCPNLKQLTITSYRTITDYEEFFLPVLQRLSNVEYLTLLLVVGLEGIRPNHFIDGFDLEKNIISYMPHLREFHFHIRSILKNSSHVEIKTIRQSFIQYQQQSVDCVIDYFHDNYGQCQIYSLPFIGTRLDFISNRFPLFDTNKTFSMVTKLLLYDDIQPFESSFFERVSRALPHLRTLDVMNGLEQQEKETTTTNNLEFINLTTLILFDIHLDYAEQLLCRTHLPCLVELAIDNDILLEIMTRDQQQAKDNCSRVETLRTWKPFYHSVDVLENFFPPYSYVKHPDEEKMKNK</sequence>
<proteinExistence type="predicted"/>
<reference evidence="1" key="1">
    <citation type="submission" date="2021-02" db="EMBL/GenBank/DDBJ databases">
        <authorList>
            <person name="Nowell W R."/>
        </authorList>
    </citation>
    <scope>NUCLEOTIDE SEQUENCE</scope>
</reference>
<organism evidence="1 2">
    <name type="scientific">Rotaria socialis</name>
    <dbReference type="NCBI Taxonomy" id="392032"/>
    <lineage>
        <taxon>Eukaryota</taxon>
        <taxon>Metazoa</taxon>
        <taxon>Spiralia</taxon>
        <taxon>Gnathifera</taxon>
        <taxon>Rotifera</taxon>
        <taxon>Eurotatoria</taxon>
        <taxon>Bdelloidea</taxon>
        <taxon>Philodinida</taxon>
        <taxon>Philodinidae</taxon>
        <taxon>Rotaria</taxon>
    </lineage>
</organism>
<protein>
    <recommendedName>
        <fullName evidence="3">F-box domain-containing protein</fullName>
    </recommendedName>
</protein>
<dbReference type="Proteomes" id="UP000663833">
    <property type="component" value="Unassembled WGS sequence"/>
</dbReference>
<accession>A0A817V080</accession>
<dbReference type="EMBL" id="CAJNYD010001447">
    <property type="protein sequence ID" value="CAF3338209.1"/>
    <property type="molecule type" value="Genomic_DNA"/>
</dbReference>
<name>A0A817V080_9BILA</name>